<dbReference type="GO" id="GO:0006222">
    <property type="term" value="P:UMP biosynthetic process"/>
    <property type="evidence" value="ECO:0007669"/>
    <property type="project" value="TreeGrafter"/>
</dbReference>
<dbReference type="GO" id="GO:0004590">
    <property type="term" value="F:orotidine-5'-phosphate decarboxylase activity"/>
    <property type="evidence" value="ECO:0007669"/>
    <property type="project" value="TreeGrafter"/>
</dbReference>
<gene>
    <name evidence="3" type="ORF">LCGC14_2456980</name>
</gene>
<dbReference type="PANTHER" id="PTHR19278">
    <property type="entry name" value="OROTATE PHOSPHORIBOSYLTRANSFERASE"/>
    <property type="match status" value="1"/>
</dbReference>
<evidence type="ECO:0000313" key="3">
    <source>
        <dbReference type="EMBL" id="KKL20287.1"/>
    </source>
</evidence>
<dbReference type="GO" id="GO:0019856">
    <property type="term" value="P:pyrimidine nucleobase biosynthetic process"/>
    <property type="evidence" value="ECO:0007669"/>
    <property type="project" value="TreeGrafter"/>
</dbReference>
<dbReference type="AlphaFoldDB" id="A0A0F9C229"/>
<sequence length="162" mass="17877">MPQSLRQTGNLWLAKALWDLGAVQFGDFTVGRTTLHSPVYVNLRLLISDPRALQRAGRVIHQEVQTLQRMLNPRVQPFQRVSGILFGGLHLAMAHSLASKVPLIYIHPAKERNGARAFVEGKYERGETVLLVDDLITSGGNVIETAAFLQIEAGLTVKDVVV</sequence>
<dbReference type="CDD" id="cd06223">
    <property type="entry name" value="PRTases_typeI"/>
    <property type="match status" value="1"/>
</dbReference>
<dbReference type="InterPro" id="IPR000836">
    <property type="entry name" value="PRTase_dom"/>
</dbReference>
<evidence type="ECO:0000256" key="1">
    <source>
        <dbReference type="ARBA" id="ARBA00004725"/>
    </source>
</evidence>
<dbReference type="EMBL" id="LAZR01038156">
    <property type="protein sequence ID" value="KKL20287.1"/>
    <property type="molecule type" value="Genomic_DNA"/>
</dbReference>
<organism evidence="3">
    <name type="scientific">marine sediment metagenome</name>
    <dbReference type="NCBI Taxonomy" id="412755"/>
    <lineage>
        <taxon>unclassified sequences</taxon>
        <taxon>metagenomes</taxon>
        <taxon>ecological metagenomes</taxon>
    </lineage>
</organism>
<proteinExistence type="predicted"/>
<dbReference type="SUPFAM" id="SSF53271">
    <property type="entry name" value="PRTase-like"/>
    <property type="match status" value="1"/>
</dbReference>
<reference evidence="3" key="1">
    <citation type="journal article" date="2015" name="Nature">
        <title>Complex archaea that bridge the gap between prokaryotes and eukaryotes.</title>
        <authorList>
            <person name="Spang A."/>
            <person name="Saw J.H."/>
            <person name="Jorgensen S.L."/>
            <person name="Zaremba-Niedzwiedzka K."/>
            <person name="Martijn J."/>
            <person name="Lind A.E."/>
            <person name="van Eijk R."/>
            <person name="Schleper C."/>
            <person name="Guy L."/>
            <person name="Ettema T.J."/>
        </authorList>
    </citation>
    <scope>NUCLEOTIDE SEQUENCE</scope>
</reference>
<accession>A0A0F9C229</accession>
<protein>
    <submittedName>
        <fullName evidence="3">Uncharacterized protein</fullName>
    </submittedName>
</protein>
<feature type="non-terminal residue" evidence="3">
    <location>
        <position position="162"/>
    </location>
</feature>
<dbReference type="GO" id="GO:0004588">
    <property type="term" value="F:orotate phosphoribosyltransferase activity"/>
    <property type="evidence" value="ECO:0007669"/>
    <property type="project" value="TreeGrafter"/>
</dbReference>
<comment type="caution">
    <text evidence="3">The sequence shown here is derived from an EMBL/GenBank/DDBJ whole genome shotgun (WGS) entry which is preliminary data.</text>
</comment>
<keyword evidence="2" id="KW-0665">Pyrimidine biosynthesis</keyword>
<dbReference type="InterPro" id="IPR029057">
    <property type="entry name" value="PRTase-like"/>
</dbReference>
<comment type="pathway">
    <text evidence="1">Pyrimidine metabolism; UMP biosynthesis via de novo pathway.</text>
</comment>
<name>A0A0F9C229_9ZZZZ</name>
<dbReference type="Gene3D" id="3.40.50.2020">
    <property type="match status" value="1"/>
</dbReference>
<evidence type="ECO:0000256" key="2">
    <source>
        <dbReference type="ARBA" id="ARBA00022975"/>
    </source>
</evidence>
<dbReference type="PANTHER" id="PTHR19278:SF9">
    <property type="entry name" value="URIDINE 5'-MONOPHOSPHATE SYNTHASE"/>
    <property type="match status" value="1"/>
</dbReference>